<keyword evidence="3" id="KW-1185">Reference proteome</keyword>
<evidence type="ECO:0000313" key="3">
    <source>
        <dbReference type="Proteomes" id="UP000249526"/>
    </source>
</evidence>
<evidence type="ECO:0000256" key="1">
    <source>
        <dbReference type="SAM" id="MobiDB-lite"/>
    </source>
</evidence>
<dbReference type="EMBL" id="KZ825059">
    <property type="protein sequence ID" value="RAH59148.1"/>
    <property type="molecule type" value="Genomic_DNA"/>
</dbReference>
<feature type="region of interest" description="Disordered" evidence="1">
    <location>
        <begin position="1"/>
        <end position="68"/>
    </location>
</feature>
<dbReference type="GeneID" id="37158434"/>
<evidence type="ECO:0000313" key="2">
    <source>
        <dbReference type="EMBL" id="RAH59148.1"/>
    </source>
</evidence>
<protein>
    <submittedName>
        <fullName evidence="2">Uncharacterized protein</fullName>
    </submittedName>
</protein>
<dbReference type="RefSeq" id="XP_025517070.1">
    <property type="nucleotide sequence ID" value="XM_025655032.1"/>
</dbReference>
<sequence>MENKTEDKKKQRRGGETGKSNEEEEETEKINDFVRAGMERSKDDDPTENNLLNEVGEEGEREGGRKWKFKKTNEMPPIQLCAAPLSATIATLLGASRESISFLTPFRLMIGELVRLRMESSSPTTSQSVSARHFPTQLPLDEGGVRN</sequence>
<reference evidence="2 3" key="1">
    <citation type="submission" date="2018-02" db="EMBL/GenBank/DDBJ databases">
        <title>The genomes of Aspergillus section Nigri reveals drivers in fungal speciation.</title>
        <authorList>
            <consortium name="DOE Joint Genome Institute"/>
            <person name="Vesth T.C."/>
            <person name="Nybo J."/>
            <person name="Theobald S."/>
            <person name="Brandl J."/>
            <person name="Frisvad J.C."/>
            <person name="Nielsen K.F."/>
            <person name="Lyhne E.K."/>
            <person name="Kogle M.E."/>
            <person name="Kuo A."/>
            <person name="Riley R."/>
            <person name="Clum A."/>
            <person name="Nolan M."/>
            <person name="Lipzen A."/>
            <person name="Salamov A."/>
            <person name="Henrissat B."/>
            <person name="Wiebenga A."/>
            <person name="De vries R.P."/>
            <person name="Grigoriev I.V."/>
            <person name="Mortensen U.H."/>
            <person name="Andersen M.R."/>
            <person name="Baker S.E."/>
        </authorList>
    </citation>
    <scope>NUCLEOTIDE SEQUENCE [LARGE SCALE GENOMIC DNA]</scope>
    <source>
        <strain evidence="2 3">CBS 112811</strain>
    </source>
</reference>
<feature type="compositionally biased region" description="Basic and acidic residues" evidence="1">
    <location>
        <begin position="28"/>
        <end position="44"/>
    </location>
</feature>
<proteinExistence type="predicted"/>
<dbReference type="Proteomes" id="UP000249526">
    <property type="component" value="Unassembled WGS sequence"/>
</dbReference>
<dbReference type="AlphaFoldDB" id="A0A8G1R4K1"/>
<name>A0A8G1R4K1_9EURO</name>
<accession>A0A8G1R4K1</accession>
<gene>
    <name evidence="2" type="ORF">BO85DRAFT_261849</name>
</gene>
<organism evidence="2 3">
    <name type="scientific">Aspergillus piperis CBS 112811</name>
    <dbReference type="NCBI Taxonomy" id="1448313"/>
    <lineage>
        <taxon>Eukaryota</taxon>
        <taxon>Fungi</taxon>
        <taxon>Dikarya</taxon>
        <taxon>Ascomycota</taxon>
        <taxon>Pezizomycotina</taxon>
        <taxon>Eurotiomycetes</taxon>
        <taxon>Eurotiomycetidae</taxon>
        <taxon>Eurotiales</taxon>
        <taxon>Aspergillaceae</taxon>
        <taxon>Aspergillus</taxon>
        <taxon>Aspergillus subgen. Circumdati</taxon>
    </lineage>
</organism>
<feature type="region of interest" description="Disordered" evidence="1">
    <location>
        <begin position="122"/>
        <end position="147"/>
    </location>
</feature>
<feature type="compositionally biased region" description="Basic and acidic residues" evidence="1">
    <location>
        <begin position="1"/>
        <end position="21"/>
    </location>
</feature>